<dbReference type="AlphaFoldDB" id="A0A9P6PWW2"/>
<evidence type="ECO:0000259" key="2">
    <source>
        <dbReference type="Pfam" id="PF00561"/>
    </source>
</evidence>
<comment type="caution">
    <text evidence="3">The sequence shown here is derived from an EMBL/GenBank/DDBJ whole genome shotgun (WGS) entry which is preliminary data.</text>
</comment>
<proteinExistence type="predicted"/>
<evidence type="ECO:0000256" key="1">
    <source>
        <dbReference type="SAM" id="SignalP"/>
    </source>
</evidence>
<accession>A0A9P6PWW2</accession>
<name>A0A9P6PWW2_9FUNG</name>
<dbReference type="Pfam" id="PF00561">
    <property type="entry name" value="Abhydrolase_1"/>
    <property type="match status" value="1"/>
</dbReference>
<dbReference type="EMBL" id="JAAAJA010000335">
    <property type="protein sequence ID" value="KAG0255721.1"/>
    <property type="molecule type" value="Genomic_DNA"/>
</dbReference>
<feature type="domain" description="AB hydrolase-1" evidence="2">
    <location>
        <begin position="85"/>
        <end position="328"/>
    </location>
</feature>
<dbReference type="PANTHER" id="PTHR43194">
    <property type="entry name" value="HYDROLASE ALPHA/BETA FOLD FAMILY"/>
    <property type="match status" value="1"/>
</dbReference>
<organism evidence="3 4">
    <name type="scientific">Mortierella polycephala</name>
    <dbReference type="NCBI Taxonomy" id="41804"/>
    <lineage>
        <taxon>Eukaryota</taxon>
        <taxon>Fungi</taxon>
        <taxon>Fungi incertae sedis</taxon>
        <taxon>Mucoromycota</taxon>
        <taxon>Mortierellomycotina</taxon>
        <taxon>Mortierellomycetes</taxon>
        <taxon>Mortierellales</taxon>
        <taxon>Mortierellaceae</taxon>
        <taxon>Mortierella</taxon>
    </lineage>
</organism>
<dbReference type="SUPFAM" id="SSF53474">
    <property type="entry name" value="alpha/beta-Hydrolases"/>
    <property type="match status" value="1"/>
</dbReference>
<keyword evidence="4" id="KW-1185">Reference proteome</keyword>
<dbReference type="Proteomes" id="UP000726737">
    <property type="component" value="Unassembled WGS sequence"/>
</dbReference>
<evidence type="ECO:0000313" key="3">
    <source>
        <dbReference type="EMBL" id="KAG0255721.1"/>
    </source>
</evidence>
<feature type="signal peptide" evidence="1">
    <location>
        <begin position="1"/>
        <end position="19"/>
    </location>
</feature>
<dbReference type="Gene3D" id="3.40.50.1820">
    <property type="entry name" value="alpha/beta hydrolase"/>
    <property type="match status" value="1"/>
</dbReference>
<dbReference type="InterPro" id="IPR050228">
    <property type="entry name" value="Carboxylesterase_BioH"/>
</dbReference>
<evidence type="ECO:0000313" key="4">
    <source>
        <dbReference type="Proteomes" id="UP000726737"/>
    </source>
</evidence>
<protein>
    <recommendedName>
        <fullName evidence="2">AB hydrolase-1 domain-containing protein</fullName>
    </recommendedName>
</protein>
<reference evidence="3" key="1">
    <citation type="journal article" date="2020" name="Fungal Divers.">
        <title>Resolving the Mortierellaceae phylogeny through synthesis of multi-gene phylogenetics and phylogenomics.</title>
        <authorList>
            <person name="Vandepol N."/>
            <person name="Liber J."/>
            <person name="Desiro A."/>
            <person name="Na H."/>
            <person name="Kennedy M."/>
            <person name="Barry K."/>
            <person name="Grigoriev I.V."/>
            <person name="Miller A.N."/>
            <person name="O'Donnell K."/>
            <person name="Stajich J.E."/>
            <person name="Bonito G."/>
        </authorList>
    </citation>
    <scope>NUCLEOTIDE SEQUENCE</scope>
    <source>
        <strain evidence="3">KOD948</strain>
    </source>
</reference>
<keyword evidence="1" id="KW-0732">Signal</keyword>
<dbReference type="InterPro" id="IPR000073">
    <property type="entry name" value="AB_hydrolase_1"/>
</dbReference>
<gene>
    <name evidence="3" type="ORF">BG011_004962</name>
</gene>
<dbReference type="PANTHER" id="PTHR43194:SF2">
    <property type="entry name" value="PEROXISOMAL MEMBRANE PROTEIN LPX1"/>
    <property type="match status" value="1"/>
</dbReference>
<feature type="chain" id="PRO_5040222267" description="AB hydrolase-1 domain-containing protein" evidence="1">
    <location>
        <begin position="20"/>
        <end position="340"/>
    </location>
</feature>
<sequence>MASTLSFLTVTAAASAVLAVLGARKIHTSITAERGVTLPSLRALPPQSTKRAVYPEDYYPGGEYADLSFGETHYFLFGPEDGKKIVFVHGLSTPASVYNKTANHMANQGYRVLLYDLYSRGYSVGPGADHDPLLYVTQLRDLLRHVGWKKCNFVGLSLGGGIVASYSYQFPDTVESITFIAPGGLLLPSEIPWVGKIFLMPYSEDIFSHKSFKGYFSLKNIESMKAEFKNEKCVPASIEEACEILALQFKHHAGYARGLMSTLRRFPLTALRPQYALSQQQSYPVQVIWGTKDSVVPVTTVETIQQLIPRIKVTKVEGATHSITMTHPEAVIQQLEGFVC</sequence>
<dbReference type="InterPro" id="IPR029058">
    <property type="entry name" value="AB_hydrolase_fold"/>
</dbReference>
<dbReference type="OrthoDB" id="408373at2759"/>